<accession>A0A1I5FWK8</accession>
<dbReference type="EMBL" id="FOWC01000001">
    <property type="protein sequence ID" value="SFO28029.1"/>
    <property type="molecule type" value="Genomic_DNA"/>
</dbReference>
<sequence length="312" mass="32995">MAIADPVRSSTGWRGVAFRGFAVSPANPVDLPISQVAQTRAVCRLSVPAANPVDVPIRSPPTRLGGHPSAAVRARETGVRLRSPSSWFRPLAVRSATARLCPAGAWFREPARWLRMPRSGIVGEGGAFAGVPRDHVGHADAAVRVHRTATSAAGASRDVGVATGAGGVALVGHSVSSRTSGARLGRLTFEHPAAAPGLPGLVVPGELFVIVRIPAVRDDTLPRISSPCVALRRTEADEQVKIGFNEWSNRRRALLRVRNYLSGLAVMESDLVASRPLRGVKEIVGSVKLTRPGSGAVREADADRNPQARPEF</sequence>
<organism evidence="1 2">
    <name type="scientific">Amycolatopsis rubida</name>
    <dbReference type="NCBI Taxonomy" id="112413"/>
    <lineage>
        <taxon>Bacteria</taxon>
        <taxon>Bacillati</taxon>
        <taxon>Actinomycetota</taxon>
        <taxon>Actinomycetes</taxon>
        <taxon>Pseudonocardiales</taxon>
        <taxon>Pseudonocardiaceae</taxon>
        <taxon>Amycolatopsis</taxon>
    </lineage>
</organism>
<dbReference type="Proteomes" id="UP000199137">
    <property type="component" value="Unassembled WGS sequence"/>
</dbReference>
<protein>
    <submittedName>
        <fullName evidence="1">Uncharacterized protein</fullName>
    </submittedName>
</protein>
<dbReference type="AlphaFoldDB" id="A0A1I5FWK8"/>
<proteinExistence type="predicted"/>
<name>A0A1I5FWK8_9PSEU</name>
<evidence type="ECO:0000313" key="2">
    <source>
        <dbReference type="Proteomes" id="UP000199137"/>
    </source>
</evidence>
<reference evidence="1 2" key="1">
    <citation type="submission" date="2016-10" db="EMBL/GenBank/DDBJ databases">
        <authorList>
            <person name="de Groot N.N."/>
        </authorList>
    </citation>
    <scope>NUCLEOTIDE SEQUENCE [LARGE SCALE GENOMIC DNA]</scope>
    <source>
        <strain evidence="1 2">DSM 44637</strain>
    </source>
</reference>
<gene>
    <name evidence="1" type="ORF">SAMN05421854_1011318</name>
</gene>
<evidence type="ECO:0000313" key="1">
    <source>
        <dbReference type="EMBL" id="SFO28029.1"/>
    </source>
</evidence>